<evidence type="ECO:0000313" key="3">
    <source>
        <dbReference type="Proteomes" id="UP000189299"/>
    </source>
</evidence>
<name>A0A1V2UKR8_ENTMU</name>
<keyword evidence="1" id="KW-1133">Transmembrane helix</keyword>
<evidence type="ECO:0008006" key="4">
    <source>
        <dbReference type="Google" id="ProtNLM"/>
    </source>
</evidence>
<protein>
    <recommendedName>
        <fullName evidence="4">DUF2975 domain-containing protein</fullName>
    </recommendedName>
</protein>
<evidence type="ECO:0000313" key="2">
    <source>
        <dbReference type="EMBL" id="ONN43991.1"/>
    </source>
</evidence>
<organism evidence="2 3">
    <name type="scientific">Enterococcus mundtii</name>
    <dbReference type="NCBI Taxonomy" id="53346"/>
    <lineage>
        <taxon>Bacteria</taxon>
        <taxon>Bacillati</taxon>
        <taxon>Bacillota</taxon>
        <taxon>Bacilli</taxon>
        <taxon>Lactobacillales</taxon>
        <taxon>Enterococcaceae</taxon>
        <taxon>Enterococcus</taxon>
    </lineage>
</organism>
<proteinExistence type="predicted"/>
<keyword evidence="1" id="KW-0812">Transmembrane</keyword>
<feature type="transmembrane region" description="Helical" evidence="1">
    <location>
        <begin position="44"/>
        <end position="67"/>
    </location>
</feature>
<dbReference type="EMBL" id="MSTR01000003">
    <property type="protein sequence ID" value="ONN43991.1"/>
    <property type="molecule type" value="Genomic_DNA"/>
</dbReference>
<feature type="transmembrane region" description="Helical" evidence="1">
    <location>
        <begin position="87"/>
        <end position="107"/>
    </location>
</feature>
<sequence length="157" mass="17427">MKNHSRFLKTTTIGICVVFGLFGLLLGTQLLTKESNAPLDWQTTLLSLVIFTTLLSGIIIGGIIFKLLTIISKDQTFSDHSHRLVSYIRKVMIFLSLSTFGILPKFYQMADADDAPGLMLLGLALVFLPFAGLVLMNVLIKILEEAIRLKKNDELTV</sequence>
<keyword evidence="1" id="KW-0472">Membrane</keyword>
<dbReference type="AlphaFoldDB" id="A0A1V2UKR8"/>
<dbReference type="RefSeq" id="WP_062805194.1">
    <property type="nucleotide sequence ID" value="NZ_CABMMO010000003.1"/>
</dbReference>
<dbReference type="Pfam" id="PF11188">
    <property type="entry name" value="DUF2975"/>
    <property type="match status" value="1"/>
</dbReference>
<feature type="transmembrane region" description="Helical" evidence="1">
    <location>
        <begin position="12"/>
        <end position="32"/>
    </location>
</feature>
<comment type="caution">
    <text evidence="2">The sequence shown here is derived from an EMBL/GenBank/DDBJ whole genome shotgun (WGS) entry which is preliminary data.</text>
</comment>
<feature type="transmembrane region" description="Helical" evidence="1">
    <location>
        <begin position="119"/>
        <end position="140"/>
    </location>
</feature>
<dbReference type="STRING" id="53346.A5802_001104"/>
<evidence type="ECO:0000256" key="1">
    <source>
        <dbReference type="SAM" id="Phobius"/>
    </source>
</evidence>
<dbReference type="InterPro" id="IPR021354">
    <property type="entry name" value="DUF2975"/>
</dbReference>
<dbReference type="Proteomes" id="UP000189299">
    <property type="component" value="Unassembled WGS sequence"/>
</dbReference>
<gene>
    <name evidence="2" type="ORF">BTN92_03905</name>
</gene>
<reference evidence="2 3" key="1">
    <citation type="submission" date="2016-12" db="EMBL/GenBank/DDBJ databases">
        <authorList>
            <person name="Song W.-J."/>
            <person name="Kurnit D.M."/>
        </authorList>
    </citation>
    <scope>NUCLEOTIDE SEQUENCE [LARGE SCALE GENOMIC DNA]</scope>
    <source>
        <strain evidence="2 3">CGB1038-1_S1</strain>
    </source>
</reference>
<accession>A0A1V2UKR8</accession>